<name>A0A2N3M205_9HYPH</name>
<gene>
    <name evidence="2" type="ORF">CXZ10_05990</name>
</gene>
<comment type="caution">
    <text evidence="2">The sequence shown here is derived from an EMBL/GenBank/DDBJ whole genome shotgun (WGS) entry which is preliminary data.</text>
</comment>
<dbReference type="Pfam" id="PF07352">
    <property type="entry name" value="Phage_Mu_Gam"/>
    <property type="match status" value="1"/>
</dbReference>
<dbReference type="SUPFAM" id="SSF161266">
    <property type="entry name" value="Gam-like"/>
    <property type="match status" value="1"/>
</dbReference>
<dbReference type="AlphaFoldDB" id="A0A2N3M205"/>
<evidence type="ECO:0000256" key="1">
    <source>
        <dbReference type="SAM" id="MobiDB-lite"/>
    </source>
</evidence>
<dbReference type="Gene3D" id="1.20.5.170">
    <property type="match status" value="1"/>
</dbReference>
<dbReference type="Proteomes" id="UP000233491">
    <property type="component" value="Unassembled WGS sequence"/>
</dbReference>
<evidence type="ECO:0000313" key="2">
    <source>
        <dbReference type="EMBL" id="PKR90895.1"/>
    </source>
</evidence>
<protein>
    <submittedName>
        <fullName evidence="2">Host-nuclease inhibitor protein Gam</fullName>
    </submittedName>
</protein>
<proteinExistence type="predicted"/>
<sequence>MRWRPSTRPALGRSPSRNPPSKPLPTPLERRLILAKSARQTTRAANISVPQSREEATQSLSRYGLLQREIGRIQAGLDDKITALKEAAEAKSTPLQEEAAQIMEGLRIWSEANRAALTNDNKVKFVDLGTGKISWRLRPAKVTVRGTEAVLEALRRLGLGRFIRTSEEINKEAMLAEADVARTVPGITIGSAGEDFVIEPLTSPLSTGGADAAA</sequence>
<dbReference type="GO" id="GO:0003690">
    <property type="term" value="F:double-stranded DNA binding"/>
    <property type="evidence" value="ECO:0007669"/>
    <property type="project" value="InterPro"/>
</dbReference>
<evidence type="ECO:0000313" key="3">
    <source>
        <dbReference type="Proteomes" id="UP000233491"/>
    </source>
</evidence>
<dbReference type="OrthoDB" id="8141487at2"/>
<keyword evidence="3" id="KW-1185">Reference proteome</keyword>
<organism evidence="2 3">
    <name type="scientific">Pleomorphomonas diazotrophica</name>
    <dbReference type="NCBI Taxonomy" id="1166257"/>
    <lineage>
        <taxon>Bacteria</taxon>
        <taxon>Pseudomonadati</taxon>
        <taxon>Pseudomonadota</taxon>
        <taxon>Alphaproteobacteria</taxon>
        <taxon>Hyphomicrobiales</taxon>
        <taxon>Pleomorphomonadaceae</taxon>
        <taxon>Pleomorphomonas</taxon>
    </lineage>
</organism>
<dbReference type="InterPro" id="IPR009951">
    <property type="entry name" value="Host-nuc_inhib_Gam"/>
</dbReference>
<accession>A0A2N3M205</accession>
<feature type="compositionally biased region" description="Pro residues" evidence="1">
    <location>
        <begin position="17"/>
        <end position="26"/>
    </location>
</feature>
<feature type="region of interest" description="Disordered" evidence="1">
    <location>
        <begin position="1"/>
        <end position="27"/>
    </location>
</feature>
<dbReference type="EMBL" id="PJNW01000002">
    <property type="protein sequence ID" value="PKR90895.1"/>
    <property type="molecule type" value="Genomic_DNA"/>
</dbReference>
<reference evidence="2 3" key="1">
    <citation type="submission" date="2017-12" db="EMBL/GenBank/DDBJ databases">
        <title>Anaerobic carbon monoxide metabolism by Pleomorphomonas carboxyditropha sp. nov., a new mesophilic hydrogenogenic carboxidotroph.</title>
        <authorList>
            <person name="Esquivel-Elizondo S."/>
            <person name="Krajmalnik-Brown R."/>
        </authorList>
    </citation>
    <scope>NUCLEOTIDE SEQUENCE [LARGE SCALE GENOMIC DNA]</scope>
    <source>
        <strain evidence="2 3">R5-392</strain>
    </source>
</reference>
<dbReference type="GO" id="GO:0042262">
    <property type="term" value="P:DNA protection"/>
    <property type="evidence" value="ECO:0007669"/>
    <property type="project" value="InterPro"/>
</dbReference>